<dbReference type="EMBL" id="JACHMK010000001">
    <property type="protein sequence ID" value="MBB6335282.1"/>
    <property type="molecule type" value="Genomic_DNA"/>
</dbReference>
<keyword evidence="1" id="KW-0472">Membrane</keyword>
<name>A0A923E5P4_9ACTO</name>
<dbReference type="AlphaFoldDB" id="A0A923E5P4"/>
<protein>
    <recommendedName>
        <fullName evidence="4">DUF3017 domain-containing protein</fullName>
    </recommendedName>
</protein>
<keyword evidence="1" id="KW-0812">Transmembrane</keyword>
<dbReference type="RefSeq" id="WP_343058786.1">
    <property type="nucleotide sequence ID" value="NZ_JACHMK010000001.1"/>
</dbReference>
<evidence type="ECO:0000313" key="2">
    <source>
        <dbReference type="EMBL" id="MBB6335282.1"/>
    </source>
</evidence>
<keyword evidence="3" id="KW-1185">Reference proteome</keyword>
<evidence type="ECO:0000313" key="3">
    <source>
        <dbReference type="Proteomes" id="UP000617426"/>
    </source>
</evidence>
<accession>A0A923E5P4</accession>
<evidence type="ECO:0008006" key="4">
    <source>
        <dbReference type="Google" id="ProtNLM"/>
    </source>
</evidence>
<dbReference type="InterPro" id="IPR021385">
    <property type="entry name" value="DUF3017"/>
</dbReference>
<comment type="caution">
    <text evidence="2">The sequence shown here is derived from an EMBL/GenBank/DDBJ whole genome shotgun (WGS) entry which is preliminary data.</text>
</comment>
<dbReference type="Proteomes" id="UP000617426">
    <property type="component" value="Unassembled WGS sequence"/>
</dbReference>
<dbReference type="Pfam" id="PF11222">
    <property type="entry name" value="DUF3017"/>
    <property type="match status" value="1"/>
</dbReference>
<proteinExistence type="predicted"/>
<organism evidence="2 3">
    <name type="scientific">Schaalia hyovaginalis</name>
    <dbReference type="NCBI Taxonomy" id="29316"/>
    <lineage>
        <taxon>Bacteria</taxon>
        <taxon>Bacillati</taxon>
        <taxon>Actinomycetota</taxon>
        <taxon>Actinomycetes</taxon>
        <taxon>Actinomycetales</taxon>
        <taxon>Actinomycetaceae</taxon>
        <taxon>Schaalia</taxon>
    </lineage>
</organism>
<evidence type="ECO:0000256" key="1">
    <source>
        <dbReference type="SAM" id="Phobius"/>
    </source>
</evidence>
<feature type="transmembrane region" description="Helical" evidence="1">
    <location>
        <begin position="44"/>
        <end position="62"/>
    </location>
</feature>
<feature type="transmembrane region" description="Helical" evidence="1">
    <location>
        <begin position="74"/>
        <end position="91"/>
    </location>
</feature>
<keyword evidence="1" id="KW-1133">Transmembrane helix</keyword>
<sequence>MIDSSEGDRMPGPAIWWQWATVLVSLGGLAAVVGFALTNHPHRAVLALAATLGAMALLRLLLPGRPWFASRNRWMDSAVLAGIALALWYFSPFTATMGIG</sequence>
<gene>
    <name evidence="2" type="ORF">HD592_001847</name>
</gene>
<feature type="transmembrane region" description="Helical" evidence="1">
    <location>
        <begin position="15"/>
        <end position="37"/>
    </location>
</feature>
<reference evidence="2" key="1">
    <citation type="submission" date="2020-08" db="EMBL/GenBank/DDBJ databases">
        <title>Sequencing the genomes of 1000 actinobacteria strains.</title>
        <authorList>
            <person name="Klenk H.-P."/>
        </authorList>
    </citation>
    <scope>NUCLEOTIDE SEQUENCE</scope>
    <source>
        <strain evidence="2">DSM 10695</strain>
    </source>
</reference>